<accession>A0A1M6JZ53</accession>
<reference evidence="1 2" key="1">
    <citation type="submission" date="2016-11" db="EMBL/GenBank/DDBJ databases">
        <authorList>
            <person name="Jaros S."/>
            <person name="Januszkiewicz K."/>
            <person name="Wedrychowicz H."/>
        </authorList>
    </citation>
    <scope>NUCLEOTIDE SEQUENCE [LARGE SCALE GENOMIC DNA]</scope>
    <source>
        <strain evidence="1 2">DSM 21758</strain>
    </source>
</reference>
<protein>
    <recommendedName>
        <fullName evidence="3">Phage tail assembly chaperone protein, TAC</fullName>
    </recommendedName>
</protein>
<evidence type="ECO:0008006" key="3">
    <source>
        <dbReference type="Google" id="ProtNLM"/>
    </source>
</evidence>
<dbReference type="RefSeq" id="WP_072986754.1">
    <property type="nucleotide sequence ID" value="NZ_FQZB01000009.1"/>
</dbReference>
<name>A0A1M6JZ53_9CLOT</name>
<organism evidence="1 2">
    <name type="scientific">Clostridium cavendishii DSM 21758</name>
    <dbReference type="NCBI Taxonomy" id="1121302"/>
    <lineage>
        <taxon>Bacteria</taxon>
        <taxon>Bacillati</taxon>
        <taxon>Bacillota</taxon>
        <taxon>Clostridia</taxon>
        <taxon>Eubacteriales</taxon>
        <taxon>Clostridiaceae</taxon>
        <taxon>Clostridium</taxon>
    </lineage>
</organism>
<dbReference type="EMBL" id="FQZB01000009">
    <property type="protein sequence ID" value="SHJ51983.1"/>
    <property type="molecule type" value="Genomic_DNA"/>
</dbReference>
<dbReference type="AlphaFoldDB" id="A0A1M6JZ53"/>
<evidence type="ECO:0000313" key="2">
    <source>
        <dbReference type="Proteomes" id="UP000184310"/>
    </source>
</evidence>
<dbReference type="Proteomes" id="UP000184310">
    <property type="component" value="Unassembled WGS sequence"/>
</dbReference>
<dbReference type="STRING" id="1121302.SAMN02745163_02052"/>
<keyword evidence="2" id="KW-1185">Reference proteome</keyword>
<gene>
    <name evidence="1" type="ORF">SAMN02745163_02052</name>
</gene>
<proteinExistence type="predicted"/>
<sequence>MTKVYNIMDRLTNDKPVIKIDNEHEYTVNNSKNQAIFIKQLSEDEKLDDFEKIDKIIEASLGKDALNYINSLKLSVKATNTIINTIMAALNEVELEEIEQEAVKQAKGFRKR</sequence>
<dbReference type="OrthoDB" id="1753697at2"/>
<evidence type="ECO:0000313" key="1">
    <source>
        <dbReference type="EMBL" id="SHJ51983.1"/>
    </source>
</evidence>